<reference evidence="2" key="1">
    <citation type="submission" date="2013-07" db="EMBL/GenBank/DDBJ databases">
        <title>The genome of Eucalyptus grandis.</title>
        <authorList>
            <person name="Schmutz J."/>
            <person name="Hayes R."/>
            <person name="Myburg A."/>
            <person name="Tuskan G."/>
            <person name="Grattapaglia D."/>
            <person name="Rokhsar D.S."/>
        </authorList>
    </citation>
    <scope>NUCLEOTIDE SEQUENCE</scope>
    <source>
        <tissue evidence="2">Leaf extractions</tissue>
    </source>
</reference>
<sequence length="153" mass="17263">MANEVTLLGFWPSTFEMRCQIAAAKKWVKHEHGDEDLWNDSELLLQMEKSPSWSTTPSPGAGPSLSRSTSMNPEPQGPSCSRVPHHCLYSQHNEEEDASKAKQYQFPDYRSLPLQSSLAIELAIDVFWLIQACLVRIRLQISRPAAHPCSLQD</sequence>
<feature type="region of interest" description="Disordered" evidence="1">
    <location>
        <begin position="49"/>
        <end position="85"/>
    </location>
</feature>
<gene>
    <name evidence="2" type="ORF">EUGRSUZ_D01022</name>
</gene>
<proteinExistence type="predicted"/>
<protein>
    <submittedName>
        <fullName evidence="2">Uncharacterized protein</fullName>
    </submittedName>
</protein>
<dbReference type="Gramene" id="KCW76640">
    <property type="protein sequence ID" value="KCW76640"/>
    <property type="gene ID" value="EUGRSUZ_D01022"/>
</dbReference>
<dbReference type="InParanoid" id="A0A059CFC8"/>
<evidence type="ECO:0000256" key="1">
    <source>
        <dbReference type="SAM" id="MobiDB-lite"/>
    </source>
</evidence>
<dbReference type="EMBL" id="KK198756">
    <property type="protein sequence ID" value="KCW76640.1"/>
    <property type="molecule type" value="Genomic_DNA"/>
</dbReference>
<accession>A0A059CFC8</accession>
<name>A0A059CFC8_EUCGR</name>
<organism evidence="2">
    <name type="scientific">Eucalyptus grandis</name>
    <name type="common">Flooded gum</name>
    <dbReference type="NCBI Taxonomy" id="71139"/>
    <lineage>
        <taxon>Eukaryota</taxon>
        <taxon>Viridiplantae</taxon>
        <taxon>Streptophyta</taxon>
        <taxon>Embryophyta</taxon>
        <taxon>Tracheophyta</taxon>
        <taxon>Spermatophyta</taxon>
        <taxon>Magnoliopsida</taxon>
        <taxon>eudicotyledons</taxon>
        <taxon>Gunneridae</taxon>
        <taxon>Pentapetalae</taxon>
        <taxon>rosids</taxon>
        <taxon>malvids</taxon>
        <taxon>Myrtales</taxon>
        <taxon>Myrtaceae</taxon>
        <taxon>Myrtoideae</taxon>
        <taxon>Eucalypteae</taxon>
        <taxon>Eucalyptus</taxon>
    </lineage>
</organism>
<feature type="compositionally biased region" description="Polar residues" evidence="1">
    <location>
        <begin position="49"/>
        <end position="58"/>
    </location>
</feature>
<evidence type="ECO:0000313" key="2">
    <source>
        <dbReference type="EMBL" id="KCW76640.1"/>
    </source>
</evidence>
<dbReference type="AlphaFoldDB" id="A0A059CFC8"/>
<dbReference type="Gene3D" id="3.40.30.10">
    <property type="entry name" value="Glutaredoxin"/>
    <property type="match status" value="1"/>
</dbReference>